<proteinExistence type="predicted"/>
<dbReference type="GO" id="GO:0061631">
    <property type="term" value="F:ubiquitin conjugating enzyme activity"/>
    <property type="evidence" value="ECO:0007669"/>
    <property type="project" value="TreeGrafter"/>
</dbReference>
<evidence type="ECO:0000256" key="3">
    <source>
        <dbReference type="SAM" id="MobiDB-lite"/>
    </source>
</evidence>
<keyword evidence="6" id="KW-1185">Reference proteome</keyword>
<evidence type="ECO:0000256" key="2">
    <source>
        <dbReference type="ARBA" id="ARBA00022786"/>
    </source>
</evidence>
<sequence>MSIEARVCGFLEESKGFATLLVLIEVRWPWRSMYDIKIVIYLNDNTTEGESDVGTFASQGPMPRRPPPPATTNFASQGPMLRRLPPVVATFASQLPMPRRPPPTVTTFASQPPMPIRPTPHAPTTSITQALRLKRAAPAKEAALPHEQCVASIRERVFVGTSSSYMDPNVVEISQPVFFSSTSQSVDQNGVILHEVIDIDVDEDSGDVMLLDENIDTHNNGKEALVIFPYGHGNSEMPELVDGVQFSKGCPVPGLHDSFDLERFNNDFSYIDDSYMDMYHEFLQAHFDAANVPPAVEAFIPSFSDPAQNKKNPATVISSNQSSFSNQFEAPETDSSHPWGLQLVQNGENSTFMNISSLQTHMDTLSSTLQTHMDALSSTLQAHMDALSHSYKFDLSSSWPFPESSQNMKSAASTSSIDLNLQAENGATYHPTEFKFSSIPEFSHIEKKPAVSGSTTNYTSDNHPWTMKLSSGMDPSSKNFYFHNCHEKPVGIGSQTDSGFPAMDTMNLPSGVDASMSGWQGSPVFINNPSFASDGFYISSDGVHLFSEKESYTPWVQEHADSQKSATAAGSSTDIFGSTSTIKKPGNENDILTKFQLFKQFDVVQDHSDHHFSSTGYSVMQRSWAKKIQEEWKILEKDLPGKFMIDKIFVRVYESRMDLLRAVIVGAEGTPYHDGLFFFDVLFPSGYPNVPPDFEDFVIGHFYKRAQDILVACSAYMDGAQVGCLVKGGVQDVDAGDRSCSQYFKVALAGYITVLVQAFSQIGAKDCEKFLSLVEKGSSLVSSPVPPMALNLFNAMNMQF</sequence>
<feature type="region of interest" description="Disordered" evidence="3">
    <location>
        <begin position="94"/>
        <end position="123"/>
    </location>
</feature>
<evidence type="ECO:0000256" key="1">
    <source>
        <dbReference type="ARBA" id="ARBA00022679"/>
    </source>
</evidence>
<comment type="caution">
    <text evidence="5">The sequence shown here is derived from an EMBL/GenBank/DDBJ whole genome shotgun (WGS) entry which is preliminary data.</text>
</comment>
<name>A0A4S4D3Q2_CAMSN</name>
<dbReference type="PANTHER" id="PTHR46116">
    <property type="entry name" value="(E3-INDEPENDENT) E2 UBIQUITIN-CONJUGATING ENZYME"/>
    <property type="match status" value="1"/>
</dbReference>
<dbReference type="InterPro" id="IPR000608">
    <property type="entry name" value="UBC"/>
</dbReference>
<protein>
    <recommendedName>
        <fullName evidence="4">UBC core domain-containing protein</fullName>
    </recommendedName>
</protein>
<dbReference type="PROSITE" id="PS50127">
    <property type="entry name" value="UBC_2"/>
    <property type="match status" value="1"/>
</dbReference>
<keyword evidence="1" id="KW-0808">Transferase</keyword>
<dbReference type="PANTHER" id="PTHR46116:SF41">
    <property type="entry name" value="UBIQUITIN-CONJUGATING ENZYME E2 25-RELATED"/>
    <property type="match status" value="1"/>
</dbReference>
<reference evidence="5 6" key="1">
    <citation type="journal article" date="2018" name="Proc. Natl. Acad. Sci. U.S.A.">
        <title>Draft genome sequence of Camellia sinensis var. sinensis provides insights into the evolution of the tea genome and tea quality.</title>
        <authorList>
            <person name="Wei C."/>
            <person name="Yang H."/>
            <person name="Wang S."/>
            <person name="Zhao J."/>
            <person name="Liu C."/>
            <person name="Gao L."/>
            <person name="Xia E."/>
            <person name="Lu Y."/>
            <person name="Tai Y."/>
            <person name="She G."/>
            <person name="Sun J."/>
            <person name="Cao H."/>
            <person name="Tong W."/>
            <person name="Gao Q."/>
            <person name="Li Y."/>
            <person name="Deng W."/>
            <person name="Jiang X."/>
            <person name="Wang W."/>
            <person name="Chen Q."/>
            <person name="Zhang S."/>
            <person name="Li H."/>
            <person name="Wu J."/>
            <person name="Wang P."/>
            <person name="Li P."/>
            <person name="Shi C."/>
            <person name="Zheng F."/>
            <person name="Jian J."/>
            <person name="Huang B."/>
            <person name="Shan D."/>
            <person name="Shi M."/>
            <person name="Fang C."/>
            <person name="Yue Y."/>
            <person name="Li F."/>
            <person name="Li D."/>
            <person name="Wei S."/>
            <person name="Han B."/>
            <person name="Jiang C."/>
            <person name="Yin Y."/>
            <person name="Xia T."/>
            <person name="Zhang Z."/>
            <person name="Bennetzen J.L."/>
            <person name="Zhao S."/>
            <person name="Wan X."/>
        </authorList>
    </citation>
    <scope>NUCLEOTIDE SEQUENCE [LARGE SCALE GENOMIC DNA]</scope>
    <source>
        <strain evidence="6">cv. Shuchazao</strain>
        <tissue evidence="5">Leaf</tissue>
    </source>
</reference>
<dbReference type="STRING" id="542762.A0A4S4D3Q2"/>
<gene>
    <name evidence="5" type="ORF">TEA_022322</name>
</gene>
<dbReference type="Proteomes" id="UP000306102">
    <property type="component" value="Unassembled WGS sequence"/>
</dbReference>
<keyword evidence="2" id="KW-0833">Ubl conjugation pathway</keyword>
<dbReference type="AlphaFoldDB" id="A0A4S4D3Q2"/>
<organism evidence="5 6">
    <name type="scientific">Camellia sinensis var. sinensis</name>
    <name type="common">China tea</name>
    <dbReference type="NCBI Taxonomy" id="542762"/>
    <lineage>
        <taxon>Eukaryota</taxon>
        <taxon>Viridiplantae</taxon>
        <taxon>Streptophyta</taxon>
        <taxon>Embryophyta</taxon>
        <taxon>Tracheophyta</taxon>
        <taxon>Spermatophyta</taxon>
        <taxon>Magnoliopsida</taxon>
        <taxon>eudicotyledons</taxon>
        <taxon>Gunneridae</taxon>
        <taxon>Pentapetalae</taxon>
        <taxon>asterids</taxon>
        <taxon>Ericales</taxon>
        <taxon>Theaceae</taxon>
        <taxon>Camellia</taxon>
    </lineage>
</organism>
<evidence type="ECO:0000259" key="4">
    <source>
        <dbReference type="PROSITE" id="PS50127"/>
    </source>
</evidence>
<evidence type="ECO:0000313" key="6">
    <source>
        <dbReference type="Proteomes" id="UP000306102"/>
    </source>
</evidence>
<accession>A0A4S4D3Q2</accession>
<dbReference type="InterPro" id="IPR016135">
    <property type="entry name" value="UBQ-conjugating_enzyme/RWD"/>
</dbReference>
<dbReference type="SUPFAM" id="SSF54495">
    <property type="entry name" value="UBC-like"/>
    <property type="match status" value="1"/>
</dbReference>
<evidence type="ECO:0000313" key="5">
    <source>
        <dbReference type="EMBL" id="THF96828.1"/>
    </source>
</evidence>
<dbReference type="EMBL" id="SDRB02012726">
    <property type="protein sequence ID" value="THF96828.1"/>
    <property type="molecule type" value="Genomic_DNA"/>
</dbReference>
<feature type="compositionally biased region" description="Pro residues" evidence="3">
    <location>
        <begin position="112"/>
        <end position="121"/>
    </location>
</feature>
<dbReference type="Pfam" id="PF00179">
    <property type="entry name" value="UQ_con"/>
    <property type="match status" value="1"/>
</dbReference>
<dbReference type="Gene3D" id="3.10.110.10">
    <property type="entry name" value="Ubiquitin Conjugating Enzyme"/>
    <property type="match status" value="1"/>
</dbReference>
<feature type="domain" description="UBC core" evidence="4">
    <location>
        <begin position="623"/>
        <end position="800"/>
    </location>
</feature>